<dbReference type="Gene3D" id="3.30.40.10">
    <property type="entry name" value="Zinc/RING finger domain, C3HC4 (zinc finger)"/>
    <property type="match status" value="1"/>
</dbReference>
<proteinExistence type="predicted"/>
<dbReference type="InterPro" id="IPR013083">
    <property type="entry name" value="Znf_RING/FYVE/PHD"/>
</dbReference>
<dbReference type="InterPro" id="IPR001841">
    <property type="entry name" value="Znf_RING"/>
</dbReference>
<keyword evidence="3" id="KW-0863">Zinc-finger</keyword>
<feature type="region of interest" description="Disordered" evidence="4">
    <location>
        <begin position="892"/>
        <end position="926"/>
    </location>
</feature>
<feature type="region of interest" description="Disordered" evidence="4">
    <location>
        <begin position="960"/>
        <end position="984"/>
    </location>
</feature>
<evidence type="ECO:0000256" key="2">
    <source>
        <dbReference type="ARBA" id="ARBA00023242"/>
    </source>
</evidence>
<keyword evidence="3" id="KW-0862">Zinc</keyword>
<comment type="caution">
    <text evidence="6">The sequence shown here is derived from an EMBL/GenBank/DDBJ whole genome shotgun (WGS) entry which is preliminary data.</text>
</comment>
<dbReference type="InterPro" id="IPR025151">
    <property type="entry name" value="ELYS_dom"/>
</dbReference>
<dbReference type="GO" id="GO:0004842">
    <property type="term" value="F:ubiquitin-protein transferase activity"/>
    <property type="evidence" value="ECO:0007669"/>
    <property type="project" value="InterPro"/>
</dbReference>
<dbReference type="PANTHER" id="PTHR47358">
    <property type="entry name" value="E3 UBIQUITIN-PROTEIN LIGASE HOS1"/>
    <property type="match status" value="1"/>
</dbReference>
<evidence type="ECO:0000313" key="6">
    <source>
        <dbReference type="EMBL" id="KAJ4952188.1"/>
    </source>
</evidence>
<keyword evidence="3" id="KW-0479">Metal-binding</keyword>
<dbReference type="GO" id="GO:0008270">
    <property type="term" value="F:zinc ion binding"/>
    <property type="evidence" value="ECO:0007669"/>
    <property type="project" value="UniProtKB-KW"/>
</dbReference>
<sequence>MDKRMSLDDTASPDLVGSSRAKRAIPSTVQPNYDSRAVKEALKHLASIDLIELCNEAKLEHCRATRDLRSCGRSVDYVLKPCGHASLCAECSQRFELCPVCRAPIPTNSNRVRLRLYYECIEACLISRRRDDRFQAKDSDKHLFADVERLYCLFDVALDNNLVSLICHYVTDVCMDESAVSSDPVISFLLDEVVVKNWCKRTFINTIKDLQEIYTLVIEEMKSKLGLLSKFLVRLTGISSVLEVLEFSFEGTLSAQFHDLHQLQENVSKAKQHLDIMTWCIRHQFLENVRLRYSNLSSWRFVVCERKSAAIKRSWPESINKSAGSPRQDGSTLFIEDALSNLKIEQVYGQGILEDLEVTSLQKDGGLSFFRSKTDGVEGCYPFENLRAAADILFLHGSSDMVEAKRAIFLYYLFDRHWTIPDAKWRHLVDDFAGTFGITRHSLLESLTFYLLDDHTDEALEEAGHLLPEISGPAMHPKITQVLLNKQNPDAALMALRWSGRDGLCAYTNTEHGEAQLVSLCEAVTAVQVRVECGLLTEAFMYQRTHCMKVKEENLKHGSLQAFPDGLKGHFETWEDRMEALVSEICCLCIRRNLVDRMIELPWNFDEERYLHRCLLEYATEDPSATAGSLLVVFYLQRFRYIEAYQVDLKLKSLEEDFVTKTSIDDVVMFKIKSVAHWRGGLVDKSIELLPEVQQQQVKTGSWPYIGFSDAKELEIPAISEHPEAQLPRSTAIVVPSTADTLILRMDRTILPKETSSFDTPAKLSGSFNSSSFEVSSYFPPYNLHGRLPTTVGSPSILQNRNKLHSSQNSARGQSPQICTRQKFTFDGFSAPGSYLASPQTRTPSKILNRGSMQVLQSINLKDDQFDEVSPGMEQNGFIDHVENARPLYPRRVTAGPMTAPSSNHHLNGSPHDPDPTVSGKPPVSDNPWTIISLDDPMDLSRSSGNRKLTVDIMNTQNELRWRSDEASEDEKDPSPEVIYGGASFATPLRGKRRSKLTRI</sequence>
<dbReference type="Proteomes" id="UP001141806">
    <property type="component" value="Unassembled WGS sequence"/>
</dbReference>
<evidence type="ECO:0000259" key="5">
    <source>
        <dbReference type="PROSITE" id="PS50089"/>
    </source>
</evidence>
<dbReference type="Pfam" id="PF13934">
    <property type="entry name" value="ELYS"/>
    <property type="match status" value="1"/>
</dbReference>
<dbReference type="GO" id="GO:0016567">
    <property type="term" value="P:protein ubiquitination"/>
    <property type="evidence" value="ECO:0007669"/>
    <property type="project" value="InterPro"/>
</dbReference>
<evidence type="ECO:0000256" key="3">
    <source>
        <dbReference type="PROSITE-ProRule" id="PRU00175"/>
    </source>
</evidence>
<dbReference type="EMBL" id="JAMYWD010000012">
    <property type="protein sequence ID" value="KAJ4952188.1"/>
    <property type="molecule type" value="Genomic_DNA"/>
</dbReference>
<dbReference type="PROSITE" id="PS50089">
    <property type="entry name" value="ZF_RING_2"/>
    <property type="match status" value="1"/>
</dbReference>
<comment type="subcellular location">
    <subcellularLocation>
        <location evidence="1">Nucleus</location>
    </subcellularLocation>
</comment>
<name>A0A9Q0JVU7_9MAGN</name>
<protein>
    <recommendedName>
        <fullName evidence="5">RING-type domain-containing protein</fullName>
    </recommendedName>
</protein>
<keyword evidence="7" id="KW-1185">Reference proteome</keyword>
<accession>A0A9Q0JVU7</accession>
<dbReference type="InterPro" id="IPR044718">
    <property type="entry name" value="HOS1"/>
</dbReference>
<dbReference type="GO" id="GO:0005634">
    <property type="term" value="C:nucleus"/>
    <property type="evidence" value="ECO:0007669"/>
    <property type="project" value="UniProtKB-SubCell"/>
</dbReference>
<dbReference type="PANTHER" id="PTHR47358:SF2">
    <property type="entry name" value="E3 UBIQUITIN-PROTEIN LIGASE HOS1"/>
    <property type="match status" value="1"/>
</dbReference>
<dbReference type="AlphaFoldDB" id="A0A9Q0JVU7"/>
<evidence type="ECO:0000256" key="1">
    <source>
        <dbReference type="ARBA" id="ARBA00004123"/>
    </source>
</evidence>
<dbReference type="OrthoDB" id="20729at2759"/>
<evidence type="ECO:0000256" key="4">
    <source>
        <dbReference type="SAM" id="MobiDB-lite"/>
    </source>
</evidence>
<organism evidence="6 7">
    <name type="scientific">Protea cynaroides</name>
    <dbReference type="NCBI Taxonomy" id="273540"/>
    <lineage>
        <taxon>Eukaryota</taxon>
        <taxon>Viridiplantae</taxon>
        <taxon>Streptophyta</taxon>
        <taxon>Embryophyta</taxon>
        <taxon>Tracheophyta</taxon>
        <taxon>Spermatophyta</taxon>
        <taxon>Magnoliopsida</taxon>
        <taxon>Proteales</taxon>
        <taxon>Proteaceae</taxon>
        <taxon>Protea</taxon>
    </lineage>
</organism>
<keyword evidence="2" id="KW-0539">Nucleus</keyword>
<reference evidence="6" key="1">
    <citation type="journal article" date="2023" name="Plant J.">
        <title>The genome of the king protea, Protea cynaroides.</title>
        <authorList>
            <person name="Chang J."/>
            <person name="Duong T.A."/>
            <person name="Schoeman C."/>
            <person name="Ma X."/>
            <person name="Roodt D."/>
            <person name="Barker N."/>
            <person name="Li Z."/>
            <person name="Van de Peer Y."/>
            <person name="Mizrachi E."/>
        </authorList>
    </citation>
    <scope>NUCLEOTIDE SEQUENCE</scope>
    <source>
        <tissue evidence="6">Young leaves</tissue>
    </source>
</reference>
<feature type="domain" description="RING-type" evidence="5">
    <location>
        <begin position="71"/>
        <end position="102"/>
    </location>
</feature>
<gene>
    <name evidence="6" type="ORF">NE237_029020</name>
</gene>
<dbReference type="Pfam" id="PF13920">
    <property type="entry name" value="zf-C3HC4_3"/>
    <property type="match status" value="1"/>
</dbReference>
<evidence type="ECO:0000313" key="7">
    <source>
        <dbReference type="Proteomes" id="UP001141806"/>
    </source>
</evidence>
<feature type="region of interest" description="Disordered" evidence="4">
    <location>
        <begin position="1"/>
        <end position="21"/>
    </location>
</feature>